<dbReference type="AlphaFoldDB" id="A0A1I5X940"/>
<gene>
    <name evidence="1" type="ORF">SAMN05444277_10820</name>
</gene>
<protein>
    <submittedName>
        <fullName evidence="1">TIGR02453 family protein</fullName>
    </submittedName>
</protein>
<organism evidence="1 2">
    <name type="scientific">Parafilimonas terrae</name>
    <dbReference type="NCBI Taxonomy" id="1465490"/>
    <lineage>
        <taxon>Bacteria</taxon>
        <taxon>Pseudomonadati</taxon>
        <taxon>Bacteroidota</taxon>
        <taxon>Chitinophagia</taxon>
        <taxon>Chitinophagales</taxon>
        <taxon>Chitinophagaceae</taxon>
        <taxon>Parafilimonas</taxon>
    </lineage>
</organism>
<evidence type="ECO:0000313" key="2">
    <source>
        <dbReference type="Proteomes" id="UP000199031"/>
    </source>
</evidence>
<dbReference type="NCBIfam" id="TIGR02453">
    <property type="entry name" value="TIGR02453 family protein"/>
    <property type="match status" value="1"/>
</dbReference>
<dbReference type="InterPro" id="IPR015996">
    <property type="entry name" value="UCP028451"/>
</dbReference>
<dbReference type="OrthoDB" id="9794241at2"/>
<dbReference type="Pfam" id="PF09365">
    <property type="entry name" value="DUF2461"/>
    <property type="match status" value="1"/>
</dbReference>
<proteinExistence type="predicted"/>
<evidence type="ECO:0000313" key="1">
    <source>
        <dbReference type="EMBL" id="SFQ28424.1"/>
    </source>
</evidence>
<dbReference type="EMBL" id="FOXQ01000008">
    <property type="protein sequence ID" value="SFQ28424.1"/>
    <property type="molecule type" value="Genomic_DNA"/>
</dbReference>
<dbReference type="PANTHER" id="PTHR36452:SF1">
    <property type="entry name" value="DUF2461 DOMAIN-CONTAINING PROTEIN"/>
    <property type="match status" value="1"/>
</dbReference>
<dbReference type="InterPro" id="IPR012808">
    <property type="entry name" value="CHP02453"/>
</dbReference>
<name>A0A1I5X940_9BACT</name>
<dbReference type="PANTHER" id="PTHR36452">
    <property type="entry name" value="CHROMOSOME 12, WHOLE GENOME SHOTGUN SEQUENCE"/>
    <property type="match status" value="1"/>
</dbReference>
<reference evidence="1 2" key="1">
    <citation type="submission" date="2016-10" db="EMBL/GenBank/DDBJ databases">
        <authorList>
            <person name="de Groot N.N."/>
        </authorList>
    </citation>
    <scope>NUCLEOTIDE SEQUENCE [LARGE SCALE GENOMIC DNA]</scope>
    <source>
        <strain evidence="1 2">DSM 28286</strain>
    </source>
</reference>
<accession>A0A1I5X940</accession>
<dbReference type="Proteomes" id="UP000199031">
    <property type="component" value="Unassembled WGS sequence"/>
</dbReference>
<keyword evidence="2" id="KW-1185">Reference proteome</keyword>
<dbReference type="RefSeq" id="WP_090659254.1">
    <property type="nucleotide sequence ID" value="NZ_FOXQ01000008.1"/>
</dbReference>
<sequence length="223" mass="25160">MLQTSTLQFLKQLAKNNNKEWFDANRKKYEAAKEDFTASLQTILSGFSKTDATLVSLAPKDCLFRINRDIRFSKDKSPYKTNFGAYINAGGKKSNTGGYYLHLQPGGSFVGGGIYQPDADMLKKVRQEIDYNFDEFKSIINNKKFKAVYTKGISSDSEWSLTRPPKGYDENNPAIEFIKLKSVVAMSPLSDEQLTDKKFEATIIKAFEALYPLIVFLNKALQG</sequence>
<dbReference type="PIRSF" id="PIRSF028451">
    <property type="entry name" value="UCP028451"/>
    <property type="match status" value="1"/>
</dbReference>